<gene>
    <name evidence="2" type="ORF">SBF1_4830002</name>
</gene>
<sequence length="73" mass="8534">MAMELNKIYPIKSFLVSGILIFILTIVVTVKLMELLSILPLSKYFLGTKYKYHPKWFGKKDAHDFDMPRNITL</sequence>
<proteinExistence type="predicted"/>
<accession>A0A2U3LFS2</accession>
<keyword evidence="1" id="KW-0812">Transmembrane</keyword>
<dbReference type="EMBL" id="OMOF01000427">
    <property type="protein sequence ID" value="SPF50656.1"/>
    <property type="molecule type" value="Genomic_DNA"/>
</dbReference>
<dbReference type="Proteomes" id="UP000238916">
    <property type="component" value="Unassembled WGS sequence"/>
</dbReference>
<feature type="transmembrane region" description="Helical" evidence="1">
    <location>
        <begin position="14"/>
        <end position="33"/>
    </location>
</feature>
<evidence type="ECO:0000256" key="1">
    <source>
        <dbReference type="SAM" id="Phobius"/>
    </source>
</evidence>
<evidence type="ECO:0000313" key="2">
    <source>
        <dbReference type="EMBL" id="SPF50656.1"/>
    </source>
</evidence>
<evidence type="ECO:0000313" key="3">
    <source>
        <dbReference type="Proteomes" id="UP000238916"/>
    </source>
</evidence>
<organism evidence="2 3">
    <name type="scientific">Candidatus Desulfosporosinus infrequens</name>
    <dbReference type="NCBI Taxonomy" id="2043169"/>
    <lineage>
        <taxon>Bacteria</taxon>
        <taxon>Bacillati</taxon>
        <taxon>Bacillota</taxon>
        <taxon>Clostridia</taxon>
        <taxon>Eubacteriales</taxon>
        <taxon>Desulfitobacteriaceae</taxon>
        <taxon>Desulfosporosinus</taxon>
    </lineage>
</organism>
<protein>
    <submittedName>
        <fullName evidence="2">Uncharacterized protein</fullName>
    </submittedName>
</protein>
<keyword evidence="1" id="KW-0472">Membrane</keyword>
<dbReference type="AlphaFoldDB" id="A0A2U3LFS2"/>
<reference evidence="3" key="1">
    <citation type="submission" date="2018-02" db="EMBL/GenBank/DDBJ databases">
        <authorList>
            <person name="Hausmann B."/>
        </authorList>
    </citation>
    <scope>NUCLEOTIDE SEQUENCE [LARGE SCALE GENOMIC DNA]</scope>
    <source>
        <strain evidence="3">Peat soil MAG SbF1</strain>
    </source>
</reference>
<keyword evidence="1" id="KW-1133">Transmembrane helix</keyword>
<name>A0A2U3LFS2_9FIRM</name>